<comment type="caution">
    <text evidence="2">The sequence shown here is derived from an EMBL/GenBank/DDBJ whole genome shotgun (WGS) entry which is preliminary data.</text>
</comment>
<dbReference type="Proteomes" id="UP000578531">
    <property type="component" value="Unassembled WGS sequence"/>
</dbReference>
<keyword evidence="3" id="KW-1185">Reference proteome</keyword>
<dbReference type="EMBL" id="JACCJC010000003">
    <property type="protein sequence ID" value="KAF6240631.1"/>
    <property type="molecule type" value="Genomic_DNA"/>
</dbReference>
<name>A0A8H6G4Z9_9LECA</name>
<organism evidence="2 3">
    <name type="scientific">Letharia columbiana</name>
    <dbReference type="NCBI Taxonomy" id="112416"/>
    <lineage>
        <taxon>Eukaryota</taxon>
        <taxon>Fungi</taxon>
        <taxon>Dikarya</taxon>
        <taxon>Ascomycota</taxon>
        <taxon>Pezizomycotina</taxon>
        <taxon>Lecanoromycetes</taxon>
        <taxon>OSLEUM clade</taxon>
        <taxon>Lecanoromycetidae</taxon>
        <taxon>Lecanorales</taxon>
        <taxon>Lecanorineae</taxon>
        <taxon>Parmeliaceae</taxon>
        <taxon>Letharia</taxon>
    </lineage>
</organism>
<protein>
    <submittedName>
        <fullName evidence="2">Uncharacterized protein</fullName>
    </submittedName>
</protein>
<sequence>MKLAWSPQLPGLAPLPFSRRPNIRNLFQVLVKIQKHLLKELDGTLPVSMLSRLRQCYGFPLSDASGLAADIGGAVLWGMAVVGAVIVAAG</sequence>
<gene>
    <name evidence="2" type="ORF">HO173_001303</name>
</gene>
<proteinExistence type="predicted"/>
<evidence type="ECO:0000313" key="3">
    <source>
        <dbReference type="Proteomes" id="UP000578531"/>
    </source>
</evidence>
<evidence type="ECO:0000256" key="1">
    <source>
        <dbReference type="SAM" id="Phobius"/>
    </source>
</evidence>
<dbReference type="RefSeq" id="XP_037169890.1">
    <property type="nucleotide sequence ID" value="XM_037303243.1"/>
</dbReference>
<reference evidence="2 3" key="1">
    <citation type="journal article" date="2020" name="Genomics">
        <title>Complete, high-quality genomes from long-read metagenomic sequencing of two wolf lichen thalli reveals enigmatic genome architecture.</title>
        <authorList>
            <person name="McKenzie S.K."/>
            <person name="Walston R.F."/>
            <person name="Allen J.L."/>
        </authorList>
    </citation>
    <scope>NUCLEOTIDE SEQUENCE [LARGE SCALE GENOMIC DNA]</scope>
    <source>
        <strain evidence="2">WasteWater2</strain>
    </source>
</reference>
<feature type="transmembrane region" description="Helical" evidence="1">
    <location>
        <begin position="67"/>
        <end position="89"/>
    </location>
</feature>
<dbReference type="GeneID" id="59282977"/>
<keyword evidence="1" id="KW-0472">Membrane</keyword>
<keyword evidence="1" id="KW-1133">Transmembrane helix</keyword>
<dbReference type="AlphaFoldDB" id="A0A8H6G4Z9"/>
<keyword evidence="1" id="KW-0812">Transmembrane</keyword>
<evidence type="ECO:0000313" key="2">
    <source>
        <dbReference type="EMBL" id="KAF6240631.1"/>
    </source>
</evidence>
<accession>A0A8H6G4Z9</accession>